<evidence type="ECO:0000313" key="2">
    <source>
        <dbReference type="Proteomes" id="UP000023152"/>
    </source>
</evidence>
<reference evidence="1 2" key="1">
    <citation type="journal article" date="2013" name="Curr. Biol.">
        <title>The Genome of the Foraminiferan Reticulomyxa filosa.</title>
        <authorList>
            <person name="Glockner G."/>
            <person name="Hulsmann N."/>
            <person name="Schleicher M."/>
            <person name="Noegel A.A."/>
            <person name="Eichinger L."/>
            <person name="Gallinger C."/>
            <person name="Pawlowski J."/>
            <person name="Sierra R."/>
            <person name="Euteneuer U."/>
            <person name="Pillet L."/>
            <person name="Moustafa A."/>
            <person name="Platzer M."/>
            <person name="Groth M."/>
            <person name="Szafranski K."/>
            <person name="Schliwa M."/>
        </authorList>
    </citation>
    <scope>NUCLEOTIDE SEQUENCE [LARGE SCALE GENOMIC DNA]</scope>
</reference>
<proteinExistence type="predicted"/>
<evidence type="ECO:0000313" key="1">
    <source>
        <dbReference type="EMBL" id="ETO29670.1"/>
    </source>
</evidence>
<dbReference type="Proteomes" id="UP000023152">
    <property type="component" value="Unassembled WGS sequence"/>
</dbReference>
<dbReference type="EMBL" id="ASPP01005913">
    <property type="protein sequence ID" value="ETO29670.1"/>
    <property type="molecule type" value="Genomic_DNA"/>
</dbReference>
<sequence>MEISSRLFYLKVEEFHILLLLSLSGMLPRKSQQCQHLQRVQENLNLNFMKMWNVMFSKMKHGTDIDVSVQLAMGKNKHQTCKLCGGMNKDNKQTQQIKLTIKEVRIILENWMRLISINFGWIDEFNKIIAQYVNNCIFCFK</sequence>
<gene>
    <name evidence="1" type="ORF">RFI_07450</name>
</gene>
<organism evidence="1 2">
    <name type="scientific">Reticulomyxa filosa</name>
    <dbReference type="NCBI Taxonomy" id="46433"/>
    <lineage>
        <taxon>Eukaryota</taxon>
        <taxon>Sar</taxon>
        <taxon>Rhizaria</taxon>
        <taxon>Retaria</taxon>
        <taxon>Foraminifera</taxon>
        <taxon>Monothalamids</taxon>
        <taxon>Reticulomyxidae</taxon>
        <taxon>Reticulomyxa</taxon>
    </lineage>
</organism>
<protein>
    <submittedName>
        <fullName evidence="1">Uncharacterized protein</fullName>
    </submittedName>
</protein>
<comment type="caution">
    <text evidence="1">The sequence shown here is derived from an EMBL/GenBank/DDBJ whole genome shotgun (WGS) entry which is preliminary data.</text>
</comment>
<dbReference type="AlphaFoldDB" id="X6NTQ2"/>
<name>X6NTQ2_RETFI</name>
<keyword evidence="2" id="KW-1185">Reference proteome</keyword>
<accession>X6NTQ2</accession>